<accession>A0A381SJB5</accession>
<feature type="region of interest" description="Disordered" evidence="1">
    <location>
        <begin position="86"/>
        <end position="133"/>
    </location>
</feature>
<protein>
    <recommendedName>
        <fullName evidence="3">DUF1844 domain-containing protein</fullName>
    </recommendedName>
</protein>
<reference evidence="2" key="1">
    <citation type="submission" date="2018-05" db="EMBL/GenBank/DDBJ databases">
        <authorList>
            <person name="Lanie J.A."/>
            <person name="Ng W.-L."/>
            <person name="Kazmierczak K.M."/>
            <person name="Andrzejewski T.M."/>
            <person name="Davidsen T.M."/>
            <person name="Wayne K.J."/>
            <person name="Tettelin H."/>
            <person name="Glass J.I."/>
            <person name="Rusch D."/>
            <person name="Podicherti R."/>
            <person name="Tsui H.-C.T."/>
            <person name="Winkler M.E."/>
        </authorList>
    </citation>
    <scope>NUCLEOTIDE SEQUENCE</scope>
</reference>
<dbReference type="Pfam" id="PF08899">
    <property type="entry name" value="DUF1844"/>
    <property type="match status" value="1"/>
</dbReference>
<feature type="compositionally biased region" description="Basic and acidic residues" evidence="1">
    <location>
        <begin position="119"/>
        <end position="133"/>
    </location>
</feature>
<evidence type="ECO:0000256" key="1">
    <source>
        <dbReference type="SAM" id="MobiDB-lite"/>
    </source>
</evidence>
<proteinExistence type="predicted"/>
<dbReference type="AlphaFoldDB" id="A0A381SJB5"/>
<gene>
    <name evidence="2" type="ORF">METZ01_LOCUS55271</name>
</gene>
<name>A0A381SJB5_9ZZZZ</name>
<sequence>MTLESKLTEQQLFDQLISSLVHSAWVYLGKIKNPMNDKLEKNIDQASVQIDMLDMLFKRMTGNLSEEEEQYLSHIIRELKMNFVEEKNNPEKSNDSQSVEEESKDKSDLEPETNNTNGKAEDEIMDKKEVKKD</sequence>
<organism evidence="2">
    <name type="scientific">marine metagenome</name>
    <dbReference type="NCBI Taxonomy" id="408172"/>
    <lineage>
        <taxon>unclassified sequences</taxon>
        <taxon>metagenomes</taxon>
        <taxon>ecological metagenomes</taxon>
    </lineage>
</organism>
<evidence type="ECO:0000313" key="2">
    <source>
        <dbReference type="EMBL" id="SVA02417.1"/>
    </source>
</evidence>
<evidence type="ECO:0008006" key="3">
    <source>
        <dbReference type="Google" id="ProtNLM"/>
    </source>
</evidence>
<dbReference type="InterPro" id="IPR014995">
    <property type="entry name" value="DUF1844"/>
</dbReference>
<dbReference type="EMBL" id="UINC01003003">
    <property type="protein sequence ID" value="SVA02417.1"/>
    <property type="molecule type" value="Genomic_DNA"/>
</dbReference>